<dbReference type="InterPro" id="IPR006642">
    <property type="entry name" value="Rad18_UBZ4"/>
</dbReference>
<evidence type="ECO:0000256" key="14">
    <source>
        <dbReference type="ARBA" id="ARBA00030396"/>
    </source>
</evidence>
<evidence type="ECO:0000256" key="6">
    <source>
        <dbReference type="ARBA" id="ARBA00022723"/>
    </source>
</evidence>
<keyword evidence="10" id="KW-0862">Zinc</keyword>
<organism evidence="18 19">
    <name type="scientific">Nezara viridula</name>
    <name type="common">Southern green stink bug</name>
    <name type="synonym">Cimex viridulus</name>
    <dbReference type="NCBI Taxonomy" id="85310"/>
    <lineage>
        <taxon>Eukaryota</taxon>
        <taxon>Metazoa</taxon>
        <taxon>Ecdysozoa</taxon>
        <taxon>Arthropoda</taxon>
        <taxon>Hexapoda</taxon>
        <taxon>Insecta</taxon>
        <taxon>Pterygota</taxon>
        <taxon>Neoptera</taxon>
        <taxon>Paraneoptera</taxon>
        <taxon>Hemiptera</taxon>
        <taxon>Heteroptera</taxon>
        <taxon>Panheteroptera</taxon>
        <taxon>Pentatomomorpha</taxon>
        <taxon>Pentatomoidea</taxon>
        <taxon>Pentatomidae</taxon>
        <taxon>Pentatominae</taxon>
        <taxon>Nezara</taxon>
    </lineage>
</organism>
<feature type="compositionally biased region" description="Polar residues" evidence="16">
    <location>
        <begin position="477"/>
        <end position="523"/>
    </location>
</feature>
<evidence type="ECO:0000259" key="17">
    <source>
        <dbReference type="PROSITE" id="PS51908"/>
    </source>
</evidence>
<dbReference type="PROSITE" id="PS51908">
    <property type="entry name" value="ZF_UBZ4"/>
    <property type="match status" value="1"/>
</dbReference>
<dbReference type="PANTHER" id="PTHR21220:SF0">
    <property type="entry name" value="DNA-DEPENDENT METALLOPROTEASE SPRTN"/>
    <property type="match status" value="1"/>
</dbReference>
<reference evidence="18" key="1">
    <citation type="submission" date="2022-01" db="EMBL/GenBank/DDBJ databases">
        <authorList>
            <person name="King R."/>
        </authorList>
    </citation>
    <scope>NUCLEOTIDE SEQUENCE</scope>
</reference>
<dbReference type="PANTHER" id="PTHR21220">
    <property type="entry name" value="DNA-DEPENDENT METALLOPROTEASE SPRTN"/>
    <property type="match status" value="1"/>
</dbReference>
<evidence type="ECO:0000256" key="15">
    <source>
        <dbReference type="PROSITE-ProRule" id="PRU01256"/>
    </source>
</evidence>
<comment type="subcellular location">
    <subcellularLocation>
        <location evidence="2">Chromosome</location>
    </subcellularLocation>
    <subcellularLocation>
        <location evidence="1">Nucleus</location>
    </subcellularLocation>
</comment>
<keyword evidence="19" id="KW-1185">Reference proteome</keyword>
<evidence type="ECO:0000256" key="2">
    <source>
        <dbReference type="ARBA" id="ARBA00004286"/>
    </source>
</evidence>
<dbReference type="InterPro" id="IPR055220">
    <property type="entry name" value="SPRTN_ZBD"/>
</dbReference>
<keyword evidence="7 15" id="KW-0227">DNA damage</keyword>
<feature type="compositionally biased region" description="Basic and acidic residues" evidence="16">
    <location>
        <begin position="416"/>
        <end position="456"/>
    </location>
</feature>
<dbReference type="Gene3D" id="3.30.160.60">
    <property type="entry name" value="Classic Zinc Finger"/>
    <property type="match status" value="1"/>
</dbReference>
<dbReference type="Pfam" id="PF10263">
    <property type="entry name" value="SprT-like"/>
    <property type="match status" value="1"/>
</dbReference>
<keyword evidence="9" id="KW-0378">Hydrolase</keyword>
<gene>
    <name evidence="18" type="ORF">NEZAVI_LOCUS12114</name>
</gene>
<feature type="domain" description="UBZ4-type" evidence="17">
    <location>
        <begin position="605"/>
        <end position="629"/>
    </location>
</feature>
<dbReference type="InterPro" id="IPR044245">
    <property type="entry name" value="Spartan"/>
</dbReference>
<dbReference type="SMART" id="SM00731">
    <property type="entry name" value="SprT"/>
    <property type="match status" value="1"/>
</dbReference>
<dbReference type="GO" id="GO:0031593">
    <property type="term" value="F:polyubiquitin modification-dependent protein binding"/>
    <property type="evidence" value="ECO:0007669"/>
    <property type="project" value="TreeGrafter"/>
</dbReference>
<dbReference type="GO" id="GO:0004222">
    <property type="term" value="F:metalloendopeptidase activity"/>
    <property type="evidence" value="ECO:0007669"/>
    <property type="project" value="InterPro"/>
</dbReference>
<comment type="similarity">
    <text evidence="3">Belongs to the Spartan family.</text>
</comment>
<evidence type="ECO:0000256" key="11">
    <source>
        <dbReference type="ARBA" id="ARBA00023049"/>
    </source>
</evidence>
<dbReference type="SMART" id="SM00734">
    <property type="entry name" value="ZnF_Rad18"/>
    <property type="match status" value="2"/>
</dbReference>
<name>A0A9P0MV03_NEZVI</name>
<dbReference type="GO" id="GO:0006281">
    <property type="term" value="P:DNA repair"/>
    <property type="evidence" value="ECO:0007669"/>
    <property type="project" value="UniProtKB-KW"/>
</dbReference>
<keyword evidence="4" id="KW-0158">Chromosome</keyword>
<feature type="compositionally biased region" description="Basic and acidic residues" evidence="16">
    <location>
        <begin position="465"/>
        <end position="476"/>
    </location>
</feature>
<feature type="region of interest" description="Disordered" evidence="16">
    <location>
        <begin position="415"/>
        <end position="523"/>
    </location>
</feature>
<evidence type="ECO:0000256" key="9">
    <source>
        <dbReference type="ARBA" id="ARBA00022801"/>
    </source>
</evidence>
<evidence type="ECO:0000313" key="19">
    <source>
        <dbReference type="Proteomes" id="UP001152798"/>
    </source>
</evidence>
<dbReference type="GO" id="GO:0003697">
    <property type="term" value="F:single-stranded DNA binding"/>
    <property type="evidence" value="ECO:0007669"/>
    <property type="project" value="InterPro"/>
</dbReference>
<evidence type="ECO:0000256" key="7">
    <source>
        <dbReference type="ARBA" id="ARBA00022763"/>
    </source>
</evidence>
<accession>A0A9P0MV03</accession>
<sequence>MASLSDYELALQLQNELNGGGDVSVPAKKHKKDHSSIIDAEWEKLDPNPDVYALFQTFDKKFFWSSLQSVEVKWSKRMYTCAGVCYYKGKRGGCCISLSLPLLQLRPRKDLVETLLHEMIHAYLFLTANKQDREEHGPLFHEHMHRINKAAGTKITVYHSFHDEVAHYKQHWWRCNGPCQSRKPFFGLVKRAMNRAPGPNDFWYAEHQASCGGEFIKIKEPENFKARKSRVKTKDNSNSLNKYFPKNLETSSSAKPTETDKNRKKLVKKNVTGKSSKPSSNVPSLTNFFSSTSSSHNPASKSSKSNKPGGSADIKKTETNNIHDFSSLKSESPLTSSASSDEVNIVKPNKAGSGTGLKSNKGGTLVMNPRPGSSVNSDENSDSSVKEKIIPFSGTGHVLAPGAVADRSRSVLLSLFDKKNSESSSKTVEKKTNEKEINRHLQRQESLKNKTEERKGSKPLNKFSFEVKKNEKDTNKCLDSQQRGSSTKTNENNSSPSKKVSQGRPNDGSSTSKGYSKEASVSGTEVKKLPVKKEVEDEPVIITSDSDDDITEDIDLVVNCPVCGFQTIGSLINEHLDECSGFNTVFENVQIIDDDSDLAFDLASQVQCPSCGIMCLEDDINAHLDACLS</sequence>
<evidence type="ECO:0000313" key="18">
    <source>
        <dbReference type="EMBL" id="CAH1403512.1"/>
    </source>
</evidence>
<evidence type="ECO:0000256" key="8">
    <source>
        <dbReference type="ARBA" id="ARBA00022771"/>
    </source>
</evidence>
<feature type="region of interest" description="Disordered" evidence="16">
    <location>
        <begin position="225"/>
        <end position="403"/>
    </location>
</feature>
<evidence type="ECO:0000256" key="10">
    <source>
        <dbReference type="ARBA" id="ARBA00022833"/>
    </source>
</evidence>
<keyword evidence="5" id="KW-0645">Protease</keyword>
<proteinExistence type="inferred from homology"/>
<dbReference type="EMBL" id="OV725081">
    <property type="protein sequence ID" value="CAH1403512.1"/>
    <property type="molecule type" value="Genomic_DNA"/>
</dbReference>
<evidence type="ECO:0000256" key="1">
    <source>
        <dbReference type="ARBA" id="ARBA00004123"/>
    </source>
</evidence>
<dbReference type="OrthoDB" id="5236983at2759"/>
<evidence type="ECO:0000256" key="16">
    <source>
        <dbReference type="SAM" id="MobiDB-lite"/>
    </source>
</evidence>
<feature type="compositionally biased region" description="Low complexity" evidence="16">
    <location>
        <begin position="283"/>
        <end position="312"/>
    </location>
</feature>
<evidence type="ECO:0000256" key="5">
    <source>
        <dbReference type="ARBA" id="ARBA00022670"/>
    </source>
</evidence>
<feature type="compositionally biased region" description="Polar residues" evidence="16">
    <location>
        <begin position="272"/>
        <end position="282"/>
    </location>
</feature>
<dbReference type="InterPro" id="IPR006640">
    <property type="entry name" value="SprT-like_domain"/>
</dbReference>
<protein>
    <recommendedName>
        <fullName evidence="14">Protein with SprT-like domain at the N terminus</fullName>
    </recommendedName>
</protein>
<dbReference type="GO" id="GO:0005634">
    <property type="term" value="C:nucleus"/>
    <property type="evidence" value="ECO:0007669"/>
    <property type="project" value="UniProtKB-SubCell"/>
</dbReference>
<evidence type="ECO:0000256" key="3">
    <source>
        <dbReference type="ARBA" id="ARBA00010724"/>
    </source>
</evidence>
<evidence type="ECO:0000256" key="4">
    <source>
        <dbReference type="ARBA" id="ARBA00022454"/>
    </source>
</evidence>
<evidence type="ECO:0000256" key="13">
    <source>
        <dbReference type="ARBA" id="ARBA00023242"/>
    </source>
</evidence>
<dbReference type="GO" id="GO:0006508">
    <property type="term" value="P:proteolysis"/>
    <property type="evidence" value="ECO:0007669"/>
    <property type="project" value="UniProtKB-KW"/>
</dbReference>
<feature type="compositionally biased region" description="Low complexity" evidence="16">
    <location>
        <begin position="327"/>
        <end position="340"/>
    </location>
</feature>
<keyword evidence="8 15" id="KW-0863">Zinc-finger</keyword>
<dbReference type="Pfam" id="PF22934">
    <property type="entry name" value="SPRTN_ZBD"/>
    <property type="match status" value="1"/>
</dbReference>
<dbReference type="Proteomes" id="UP001152798">
    <property type="component" value="Chromosome 5"/>
</dbReference>
<dbReference type="GO" id="GO:0005694">
    <property type="term" value="C:chromosome"/>
    <property type="evidence" value="ECO:0007669"/>
    <property type="project" value="UniProtKB-SubCell"/>
</dbReference>
<keyword evidence="13" id="KW-0539">Nucleus</keyword>
<keyword evidence="11" id="KW-0482">Metalloprotease</keyword>
<dbReference type="GO" id="GO:0008270">
    <property type="term" value="F:zinc ion binding"/>
    <property type="evidence" value="ECO:0007669"/>
    <property type="project" value="UniProtKB-KW"/>
</dbReference>
<keyword evidence="6" id="KW-0479">Metal-binding</keyword>
<keyword evidence="12 15" id="KW-0234">DNA repair</keyword>
<evidence type="ECO:0000256" key="12">
    <source>
        <dbReference type="ARBA" id="ARBA00023204"/>
    </source>
</evidence>
<dbReference type="AlphaFoldDB" id="A0A9P0MV03"/>